<proteinExistence type="predicted"/>
<organism evidence="1 2">
    <name type="scientific">Stomatobaculum longum</name>
    <dbReference type="NCBI Taxonomy" id="796942"/>
    <lineage>
        <taxon>Bacteria</taxon>
        <taxon>Bacillati</taxon>
        <taxon>Bacillota</taxon>
        <taxon>Clostridia</taxon>
        <taxon>Lachnospirales</taxon>
        <taxon>Lachnospiraceae</taxon>
        <taxon>Stomatobaculum</taxon>
    </lineage>
</organism>
<accession>A0AA36Y6J5</accession>
<gene>
    <name evidence="1" type="ORF">HMPREF9623_00302</name>
</gene>
<comment type="caution">
    <text evidence="1">The sequence shown here is derived from an EMBL/GenBank/DDBJ whole genome shotgun (WGS) entry which is preliminary data.</text>
</comment>
<sequence>MRQTNNRMNHWVSEPQRSYGRIVRPRRQNKRGLLGFLLPFILLLAFFAGRASVARAGELPDHSEAYRYRAVKIQVGDKLDDFAMRYNRGLYRSDDSYLEELCRVNHIDRNTRLYPGCFLTVLEAVEE</sequence>
<dbReference type="RefSeq" id="WP_009532137.1">
    <property type="nucleotide sequence ID" value="NZ_JH590861.1"/>
</dbReference>
<dbReference type="Proteomes" id="UP000018466">
    <property type="component" value="Unassembled WGS sequence"/>
</dbReference>
<dbReference type="AlphaFoldDB" id="A0AA36Y6J5"/>
<reference evidence="1 2" key="1">
    <citation type="submission" date="2011-10" db="EMBL/GenBank/DDBJ databases">
        <title>The Genome Sequence of Lachnospiraceae bacterium ACC2.</title>
        <authorList>
            <consortium name="The Broad Institute Genome Sequencing Platform"/>
            <person name="Earl A."/>
            <person name="Ward D."/>
            <person name="Feldgarden M."/>
            <person name="Gevers D."/>
            <person name="Sizova M."/>
            <person name="Hazen A."/>
            <person name="Epstein S."/>
            <person name="Young S.K."/>
            <person name="Zeng Q."/>
            <person name="Gargeya S."/>
            <person name="Fitzgerald M."/>
            <person name="Haas B."/>
            <person name="Abouelleil A."/>
            <person name="Alvarado L."/>
            <person name="Arachchi H.M."/>
            <person name="Berlin A."/>
            <person name="Brown A."/>
            <person name="Chapman S.B."/>
            <person name="Chen Z."/>
            <person name="Dunbar C."/>
            <person name="Freedman E."/>
            <person name="Gearin G."/>
            <person name="Goldberg J."/>
            <person name="Griggs A."/>
            <person name="Gujja S."/>
            <person name="Heiman D."/>
            <person name="Howarth C."/>
            <person name="Larson L."/>
            <person name="Lui A."/>
            <person name="MacDonald P.J.P."/>
            <person name="Montmayeur A."/>
            <person name="Murphy C."/>
            <person name="Neiman D."/>
            <person name="Pearson M."/>
            <person name="Priest M."/>
            <person name="Roberts A."/>
            <person name="Saif S."/>
            <person name="Shea T."/>
            <person name="Shenoy N."/>
            <person name="Sisk P."/>
            <person name="Stolte C."/>
            <person name="Sykes S."/>
            <person name="Wortman J."/>
            <person name="Nusbaum C."/>
            <person name="Birren B."/>
        </authorList>
    </citation>
    <scope>NUCLEOTIDE SEQUENCE [LARGE SCALE GENOMIC DNA]</scope>
    <source>
        <strain evidence="1 2">ACC2</strain>
    </source>
</reference>
<protein>
    <recommendedName>
        <fullName evidence="3">LysM domain-containing protein</fullName>
    </recommendedName>
</protein>
<keyword evidence="2" id="KW-1185">Reference proteome</keyword>
<name>A0AA36Y6J5_9FIRM</name>
<dbReference type="EMBL" id="AGEL01000003">
    <property type="protein sequence ID" value="EHO18118.1"/>
    <property type="molecule type" value="Genomic_DNA"/>
</dbReference>
<evidence type="ECO:0000313" key="2">
    <source>
        <dbReference type="Proteomes" id="UP000018466"/>
    </source>
</evidence>
<evidence type="ECO:0008006" key="3">
    <source>
        <dbReference type="Google" id="ProtNLM"/>
    </source>
</evidence>
<dbReference type="GeneID" id="86940096"/>
<evidence type="ECO:0000313" key="1">
    <source>
        <dbReference type="EMBL" id="EHO18118.1"/>
    </source>
</evidence>